<accession>A0A1X7UZJ9</accession>
<protein>
    <submittedName>
        <fullName evidence="1">Uncharacterized protein</fullName>
    </submittedName>
</protein>
<name>A0A1X7UZJ9_AMPQE</name>
<organism evidence="1">
    <name type="scientific">Amphimedon queenslandica</name>
    <name type="common">Sponge</name>
    <dbReference type="NCBI Taxonomy" id="400682"/>
    <lineage>
        <taxon>Eukaryota</taxon>
        <taxon>Metazoa</taxon>
        <taxon>Porifera</taxon>
        <taxon>Demospongiae</taxon>
        <taxon>Heteroscleromorpha</taxon>
        <taxon>Haplosclerida</taxon>
        <taxon>Niphatidae</taxon>
        <taxon>Amphimedon</taxon>
    </lineage>
</organism>
<dbReference type="AlphaFoldDB" id="A0A1X7UZJ9"/>
<dbReference type="EnsemblMetazoa" id="Aqu2.1.32777_001">
    <property type="protein sequence ID" value="Aqu2.1.32777_001"/>
    <property type="gene ID" value="Aqu2.1.32777"/>
</dbReference>
<dbReference type="InParanoid" id="A0A1X7UZJ9"/>
<proteinExistence type="predicted"/>
<reference evidence="1" key="1">
    <citation type="submission" date="2017-05" db="UniProtKB">
        <authorList>
            <consortium name="EnsemblMetazoa"/>
        </authorList>
    </citation>
    <scope>IDENTIFICATION</scope>
</reference>
<evidence type="ECO:0000313" key="1">
    <source>
        <dbReference type="EnsemblMetazoa" id="Aqu2.1.32777_001"/>
    </source>
</evidence>
<sequence length="164" mass="18639">MKTKYDDILVMMRADMPADKTERPVKEYIHLRSEMTKAILSTKLKNIRQKYRQAVDSGRRSGHGSVVMLYYEICQSIWGGSPATEQIENGLESTELTNSATDTDDTTTSTVTDDLAAVASNESTEEDIIHRRNLLDKQLQEHRHSKLKRKLPVDVQLLACAQWS</sequence>